<dbReference type="Gene3D" id="1.10.10.60">
    <property type="entry name" value="Homeodomain-like"/>
    <property type="match status" value="1"/>
</dbReference>
<dbReference type="STRING" id="7168.A0A182N991"/>
<protein>
    <recommendedName>
        <fullName evidence="2">Myb/SANT-like DNA-binding domain-containing protein</fullName>
    </recommendedName>
</protein>
<evidence type="ECO:0000313" key="3">
    <source>
        <dbReference type="EnsemblMetazoa" id="ADIR004215-PA"/>
    </source>
</evidence>
<dbReference type="Pfam" id="PF13837">
    <property type="entry name" value="Myb_DNA-bind_4"/>
    <property type="match status" value="1"/>
</dbReference>
<feature type="domain" description="Myb/SANT-like DNA-binding" evidence="2">
    <location>
        <begin position="4"/>
        <end position="94"/>
    </location>
</feature>
<feature type="region of interest" description="Disordered" evidence="1">
    <location>
        <begin position="126"/>
        <end position="147"/>
    </location>
</feature>
<evidence type="ECO:0000313" key="4">
    <source>
        <dbReference type="Proteomes" id="UP000075884"/>
    </source>
</evidence>
<reference evidence="3" key="2">
    <citation type="submission" date="2020-05" db="UniProtKB">
        <authorList>
            <consortium name="EnsemblMetazoa"/>
        </authorList>
    </citation>
    <scope>IDENTIFICATION</scope>
    <source>
        <strain evidence="3">WRAIR2</strain>
    </source>
</reference>
<sequence length="255" mass="30615">MNKRNVWKYDETKELLQIMLDNQYAHSFSNKHKQNVEIFRQIEKAMIQSGYHYKSYLQIGVRWKNLKNLYMKAKRSNSKNEQQLFPFYDEMDSLLSGPSHRAASEEHLTIPDQTEETECTETKVELHSVQSTDAEQTVRTDTEPRRPTSLKRCRFVTPKPFPSPLTRRTGQERNRFEALVAMSKRELSEEFFRSQKRLIDYEFDLYARKEEEFIERIQQTTRTMLEESMDKFFNQLRDVMRCQTVQHVEVIGKYE</sequence>
<dbReference type="VEuPathDB" id="VectorBase:ADIR004215"/>
<dbReference type="Proteomes" id="UP000075884">
    <property type="component" value="Unassembled WGS sequence"/>
</dbReference>
<reference evidence="4" key="1">
    <citation type="submission" date="2013-03" db="EMBL/GenBank/DDBJ databases">
        <title>The Genome Sequence of Anopheles dirus WRAIR2.</title>
        <authorList>
            <consortium name="The Broad Institute Genomics Platform"/>
            <person name="Neafsey D.E."/>
            <person name="Walton C."/>
            <person name="Walker B."/>
            <person name="Young S.K."/>
            <person name="Zeng Q."/>
            <person name="Gargeya S."/>
            <person name="Fitzgerald M."/>
            <person name="Haas B."/>
            <person name="Abouelleil A."/>
            <person name="Allen A.W."/>
            <person name="Alvarado L."/>
            <person name="Arachchi H.M."/>
            <person name="Berlin A.M."/>
            <person name="Chapman S.B."/>
            <person name="Gainer-Dewar J."/>
            <person name="Goldberg J."/>
            <person name="Griggs A."/>
            <person name="Gujja S."/>
            <person name="Hansen M."/>
            <person name="Howarth C."/>
            <person name="Imamovic A."/>
            <person name="Ireland A."/>
            <person name="Larimer J."/>
            <person name="McCowan C."/>
            <person name="Murphy C."/>
            <person name="Pearson M."/>
            <person name="Poon T.W."/>
            <person name="Priest M."/>
            <person name="Roberts A."/>
            <person name="Saif S."/>
            <person name="Shea T."/>
            <person name="Sisk P."/>
            <person name="Sykes S."/>
            <person name="Wortman J."/>
            <person name="Nusbaum C."/>
            <person name="Birren B."/>
        </authorList>
    </citation>
    <scope>NUCLEOTIDE SEQUENCE [LARGE SCALE GENOMIC DNA]</scope>
    <source>
        <strain evidence="4">WRAIR2</strain>
    </source>
</reference>
<dbReference type="EnsemblMetazoa" id="ADIR004215-RA">
    <property type="protein sequence ID" value="ADIR004215-PA"/>
    <property type="gene ID" value="ADIR004215"/>
</dbReference>
<dbReference type="PANTHER" id="PTHR47595">
    <property type="entry name" value="HEAT SHOCK 70 KDA PROTEIN 14"/>
    <property type="match status" value="1"/>
</dbReference>
<name>A0A182N991_9DIPT</name>
<evidence type="ECO:0000259" key="2">
    <source>
        <dbReference type="Pfam" id="PF13837"/>
    </source>
</evidence>
<keyword evidence="4" id="KW-1185">Reference proteome</keyword>
<organism evidence="3 4">
    <name type="scientific">Anopheles dirus</name>
    <dbReference type="NCBI Taxonomy" id="7168"/>
    <lineage>
        <taxon>Eukaryota</taxon>
        <taxon>Metazoa</taxon>
        <taxon>Ecdysozoa</taxon>
        <taxon>Arthropoda</taxon>
        <taxon>Hexapoda</taxon>
        <taxon>Insecta</taxon>
        <taxon>Pterygota</taxon>
        <taxon>Neoptera</taxon>
        <taxon>Endopterygota</taxon>
        <taxon>Diptera</taxon>
        <taxon>Nematocera</taxon>
        <taxon>Culicoidea</taxon>
        <taxon>Culicidae</taxon>
        <taxon>Anophelinae</taxon>
        <taxon>Anopheles</taxon>
    </lineage>
</organism>
<evidence type="ECO:0000256" key="1">
    <source>
        <dbReference type="SAM" id="MobiDB-lite"/>
    </source>
</evidence>
<feature type="compositionally biased region" description="Basic and acidic residues" evidence="1">
    <location>
        <begin position="136"/>
        <end position="146"/>
    </location>
</feature>
<dbReference type="AlphaFoldDB" id="A0A182N991"/>
<dbReference type="PANTHER" id="PTHR47595:SF1">
    <property type="entry name" value="MYB_SANT-LIKE DNA-BINDING DOMAIN-CONTAINING PROTEIN"/>
    <property type="match status" value="1"/>
</dbReference>
<dbReference type="InterPro" id="IPR044822">
    <property type="entry name" value="Myb_DNA-bind_4"/>
</dbReference>
<accession>A0A182N991</accession>
<proteinExistence type="predicted"/>